<proteinExistence type="predicted"/>
<dbReference type="EMBL" id="LR633966">
    <property type="protein sequence ID" value="VUX54912.1"/>
    <property type="molecule type" value="Genomic_DNA"/>
</dbReference>
<accession>A0A7D9H530</accession>
<organism evidence="1">
    <name type="scientific">uncultured Woeseiaceae bacterium</name>
    <dbReference type="NCBI Taxonomy" id="1983305"/>
    <lineage>
        <taxon>Bacteria</taxon>
        <taxon>Pseudomonadati</taxon>
        <taxon>Pseudomonadota</taxon>
        <taxon>Gammaproteobacteria</taxon>
        <taxon>Woeseiales</taxon>
        <taxon>Woeseiaceae</taxon>
        <taxon>environmental samples</taxon>
    </lineage>
</organism>
<name>A0A7D9H530_9GAMM</name>
<gene>
    <name evidence="1" type="ORF">JTBB02_V1_30010</name>
</gene>
<sequence>MDGPQPIEQPTRGFSERYSRLPLGDDLEYQAMWIPTRCLAHDKVVFDCR</sequence>
<evidence type="ECO:0000313" key="1">
    <source>
        <dbReference type="EMBL" id="VUX54912.1"/>
    </source>
</evidence>
<protein>
    <submittedName>
        <fullName evidence="1">Uncharacterized protein</fullName>
    </submittedName>
</protein>
<dbReference type="AlphaFoldDB" id="A0A7D9H530"/>
<reference evidence="1" key="1">
    <citation type="submission" date="2019-07" db="EMBL/GenBank/DDBJ databases">
        <authorList>
            <person name="Weber M."/>
            <person name="Kostadinov I."/>
            <person name="Kostadinov D I."/>
        </authorList>
    </citation>
    <scope>NUCLEOTIDE SEQUENCE</scope>
    <source>
        <strain evidence="1">Gfbio:sag-sample-b02:053724c1-46a9-4a36-b237-ea2bf867836b</strain>
    </source>
</reference>